<dbReference type="Proteomes" id="UP000694429">
    <property type="component" value="Chromosome 15"/>
</dbReference>
<sequence>MKKSERENKVENKVGRCLPTPKCHTLSMHHPRILAPNHVIAKFHFWYFVSQLKKMKPSGEIVYYTQVLEKVPSIGEECGYPAAAAPTACTRSMGT</sequence>
<dbReference type="Gene3D" id="3.10.20.10">
    <property type="match status" value="1"/>
</dbReference>
<dbReference type="GO" id="GO:0003735">
    <property type="term" value="F:structural constituent of ribosome"/>
    <property type="evidence" value="ECO:0007669"/>
    <property type="project" value="InterPro"/>
</dbReference>
<dbReference type="InterPro" id="IPR021138">
    <property type="entry name" value="Ribosomal_eL20_eukaryotes"/>
</dbReference>
<reference evidence="1" key="1">
    <citation type="submission" date="2019-03" db="EMBL/GenBank/DDBJ databases">
        <authorList>
            <person name="Warren W.C."/>
            <person name="Johnson G.S."/>
        </authorList>
    </citation>
    <scope>NUCLEOTIDE SEQUENCE [LARGE SCALE GENOMIC DNA]</scope>
    <source>
        <strain evidence="1">Basenji</strain>
    </source>
</reference>
<dbReference type="GO" id="GO:0006412">
    <property type="term" value="P:translation"/>
    <property type="evidence" value="ECO:0007669"/>
    <property type="project" value="InterPro"/>
</dbReference>
<dbReference type="GO" id="GO:0005840">
    <property type="term" value="C:ribosome"/>
    <property type="evidence" value="ECO:0007669"/>
    <property type="project" value="InterPro"/>
</dbReference>
<name>A0A8C0NC58_CANLF</name>
<accession>A0A8C0NC58</accession>
<evidence type="ECO:0000313" key="2">
    <source>
        <dbReference type="Proteomes" id="UP000694429"/>
    </source>
</evidence>
<protein>
    <recommendedName>
        <fullName evidence="3">Ribosomal protein 50S-L18Ae/60S-L20/60S-L18A domain-containing protein</fullName>
    </recommendedName>
</protein>
<evidence type="ECO:0008006" key="3">
    <source>
        <dbReference type="Google" id="ProtNLM"/>
    </source>
</evidence>
<reference evidence="1" key="2">
    <citation type="submission" date="2025-08" db="UniProtKB">
        <authorList>
            <consortium name="Ensembl"/>
        </authorList>
    </citation>
    <scope>IDENTIFICATION</scope>
</reference>
<dbReference type="AlphaFoldDB" id="A0A8C0NC58"/>
<organism evidence="1 2">
    <name type="scientific">Canis lupus familiaris</name>
    <name type="common">Dog</name>
    <name type="synonym">Canis familiaris</name>
    <dbReference type="NCBI Taxonomy" id="9615"/>
    <lineage>
        <taxon>Eukaryota</taxon>
        <taxon>Metazoa</taxon>
        <taxon>Chordata</taxon>
        <taxon>Craniata</taxon>
        <taxon>Vertebrata</taxon>
        <taxon>Euteleostomi</taxon>
        <taxon>Mammalia</taxon>
        <taxon>Eutheria</taxon>
        <taxon>Laurasiatheria</taxon>
        <taxon>Carnivora</taxon>
        <taxon>Caniformia</taxon>
        <taxon>Canidae</taxon>
        <taxon>Canis</taxon>
    </lineage>
</organism>
<dbReference type="Ensembl" id="ENSCAFT00030028202.1">
    <property type="protein sequence ID" value="ENSCAFP00030024604.1"/>
    <property type="gene ID" value="ENSCAFG00030015279.1"/>
</dbReference>
<proteinExistence type="predicted"/>
<dbReference type="PANTHER" id="PTHR10052">
    <property type="entry name" value="60S RIBOSOMAL PROTEIN L18A"/>
    <property type="match status" value="1"/>
</dbReference>
<evidence type="ECO:0000313" key="1">
    <source>
        <dbReference type="Ensembl" id="ENSCAFP00030024604.1"/>
    </source>
</evidence>